<dbReference type="PANTHER" id="PTHR43734">
    <property type="entry name" value="PHYTOENE DESATURASE"/>
    <property type="match status" value="1"/>
</dbReference>
<dbReference type="EMBL" id="JACZDF010000001">
    <property type="protein sequence ID" value="MBD9698204.1"/>
    <property type="molecule type" value="Genomic_DNA"/>
</dbReference>
<reference evidence="7 8" key="1">
    <citation type="submission" date="2020-09" db="EMBL/GenBank/DDBJ databases">
        <title>Flavimobilis rhizosphaerae sp. nov., isolated from rhizosphere soil of Spartina alterniflora.</title>
        <authorList>
            <person name="Hanqin C."/>
        </authorList>
    </citation>
    <scope>NUCLEOTIDE SEQUENCE [LARGE SCALE GENOMIC DNA]</scope>
    <source>
        <strain evidence="7 8">GY 10621</strain>
    </source>
</reference>
<evidence type="ECO:0000259" key="6">
    <source>
        <dbReference type="Pfam" id="PF01593"/>
    </source>
</evidence>
<keyword evidence="2 4" id="KW-0125">Carotenoid biosynthesis</keyword>
<dbReference type="NCBIfam" id="TIGR02734">
    <property type="entry name" value="crtI_fam"/>
    <property type="match status" value="1"/>
</dbReference>
<evidence type="ECO:0000256" key="1">
    <source>
        <dbReference type="ARBA" id="ARBA00004829"/>
    </source>
</evidence>
<comment type="similarity">
    <text evidence="4">Belongs to the carotenoid/retinoid oxidoreductase family.</text>
</comment>
<dbReference type="Proteomes" id="UP000642107">
    <property type="component" value="Unassembled WGS sequence"/>
</dbReference>
<gene>
    <name evidence="7" type="primary">crtI</name>
    <name evidence="7" type="ORF">IGS67_01675</name>
</gene>
<dbReference type="PANTHER" id="PTHR43734:SF1">
    <property type="entry name" value="PHYTOENE DESATURASE"/>
    <property type="match status" value="1"/>
</dbReference>
<keyword evidence="8" id="KW-1185">Reference proteome</keyword>
<feature type="domain" description="Amine oxidase" evidence="6">
    <location>
        <begin position="11"/>
        <end position="505"/>
    </location>
</feature>
<dbReference type="InterPro" id="IPR014105">
    <property type="entry name" value="Carotenoid/retinoid_OxRdtase"/>
</dbReference>
<feature type="signal peptide" evidence="5">
    <location>
        <begin position="1"/>
        <end position="23"/>
    </location>
</feature>
<comment type="pathway">
    <text evidence="1 4">Carotenoid biosynthesis.</text>
</comment>
<organism evidence="7 8">
    <name type="scientific">Flavimobilis rhizosphaerae</name>
    <dbReference type="NCBI Taxonomy" id="2775421"/>
    <lineage>
        <taxon>Bacteria</taxon>
        <taxon>Bacillati</taxon>
        <taxon>Actinomycetota</taxon>
        <taxon>Actinomycetes</taxon>
        <taxon>Micrococcales</taxon>
        <taxon>Jonesiaceae</taxon>
        <taxon>Flavimobilis</taxon>
    </lineage>
</organism>
<evidence type="ECO:0000256" key="4">
    <source>
        <dbReference type="RuleBase" id="RU362075"/>
    </source>
</evidence>
<evidence type="ECO:0000256" key="5">
    <source>
        <dbReference type="SAM" id="SignalP"/>
    </source>
</evidence>
<dbReference type="InterPro" id="IPR002937">
    <property type="entry name" value="Amino_oxidase"/>
</dbReference>
<dbReference type="PRINTS" id="PR00411">
    <property type="entry name" value="PNDRDTASEI"/>
</dbReference>
<feature type="chain" id="PRO_5047131016" evidence="5">
    <location>
        <begin position="24"/>
        <end position="535"/>
    </location>
</feature>
<sequence length="535" mass="57756">MSRVVIVGAGVAGLATAALLARAGDDVEVVDRLDTVGGRAGTWQRDGFTFDLGPSWFLMPEVFESFYREVGTTTAEQLDLVDLDPAYRVLAEDAEPLDVRSGRARATELFESVEAGAGARLGRYLDEARDAYRVAVDHLLRTDFSRPRDLLVPAVLRRLPTLARLLAVPLSRHVDTRFTDRRLRQVLGYPAVFLGTRPERAPSMYHLMSHLDLVDGVRYPRGGFGEVTRSLARLAEDAGARLTLGTEVTALRTTTGAGNVRTARRPRAHVTGIDVVGPDGPRTIDADVVVHAGDLHHLETQILPAHLRTYPERWWSRRDPGPGAVLVHLGVRGRLPELTHHTLMFTRDWTEGFDAVDGQRPLPDPASAYVCAPSRTDATVAPDGHETLFLLVPVHADPELGRGGLDGTGDPGVERIADAAIAQLAAWAGVPDLAERIVVRRTVGPGDMAADLHAWRGGALGPAHTLRQSAMLRARNTSRRVDGLVHAGASTIPGVGVPMCLLSAQVAHDTLARARARASIDVPTTTQPHTSSDAR</sequence>
<dbReference type="InterPro" id="IPR036188">
    <property type="entry name" value="FAD/NAD-bd_sf"/>
</dbReference>
<evidence type="ECO:0000313" key="8">
    <source>
        <dbReference type="Proteomes" id="UP000642107"/>
    </source>
</evidence>
<accession>A0ABR9DMQ8</accession>
<comment type="caution">
    <text evidence="7">The sequence shown here is derived from an EMBL/GenBank/DDBJ whole genome shotgun (WGS) entry which is preliminary data.</text>
</comment>
<name>A0ABR9DMQ8_9MICO</name>
<evidence type="ECO:0000256" key="2">
    <source>
        <dbReference type="ARBA" id="ARBA00022746"/>
    </source>
</evidence>
<dbReference type="RefSeq" id="WP_192277202.1">
    <property type="nucleotide sequence ID" value="NZ_JACZDF010000001.1"/>
</dbReference>
<dbReference type="Pfam" id="PF01593">
    <property type="entry name" value="Amino_oxidase"/>
    <property type="match status" value="1"/>
</dbReference>
<keyword evidence="5" id="KW-0732">Signal</keyword>
<dbReference type="SUPFAM" id="SSF51905">
    <property type="entry name" value="FAD/NAD(P)-binding domain"/>
    <property type="match status" value="1"/>
</dbReference>
<dbReference type="Gene3D" id="3.50.50.60">
    <property type="entry name" value="FAD/NAD(P)-binding domain"/>
    <property type="match status" value="2"/>
</dbReference>
<protein>
    <submittedName>
        <fullName evidence="7">Phytoene desaturase</fullName>
    </submittedName>
</protein>
<evidence type="ECO:0000256" key="3">
    <source>
        <dbReference type="ARBA" id="ARBA00023002"/>
    </source>
</evidence>
<proteinExistence type="inferred from homology"/>
<keyword evidence="3 4" id="KW-0560">Oxidoreductase</keyword>
<evidence type="ECO:0000313" key="7">
    <source>
        <dbReference type="EMBL" id="MBD9698204.1"/>
    </source>
</evidence>